<evidence type="ECO:0000256" key="1">
    <source>
        <dbReference type="SAM" id="SignalP"/>
    </source>
</evidence>
<evidence type="ECO:0000313" key="3">
    <source>
        <dbReference type="Proteomes" id="UP000634660"/>
    </source>
</evidence>
<gene>
    <name evidence="2" type="ORF">GCM10010371_68630</name>
</gene>
<dbReference type="Proteomes" id="UP000634660">
    <property type="component" value="Unassembled WGS sequence"/>
</dbReference>
<sequence length="116" mass="12560">MGMTVGKRIAAMAIIGGSLVAASPAFAQDMYGAKNGSEAWSYGSNAQVAVKDTKADSREVYAEYNRRTTSDHELRNSSGYNTTVYGPSDATNYVRMLKACVAINLQPDECSAWSYR</sequence>
<reference evidence="2" key="2">
    <citation type="submission" date="2020-09" db="EMBL/GenBank/DDBJ databases">
        <authorList>
            <person name="Sun Q."/>
            <person name="Ohkuma M."/>
        </authorList>
    </citation>
    <scope>NUCLEOTIDE SEQUENCE</scope>
    <source>
        <strain evidence="2">JCM 4834</strain>
    </source>
</reference>
<name>A0A918RHK8_9ACTN</name>
<reference evidence="2" key="1">
    <citation type="journal article" date="2014" name="Int. J. Syst. Evol. Microbiol.">
        <title>Complete genome sequence of Corynebacterium casei LMG S-19264T (=DSM 44701T), isolated from a smear-ripened cheese.</title>
        <authorList>
            <consortium name="US DOE Joint Genome Institute (JGI-PGF)"/>
            <person name="Walter F."/>
            <person name="Albersmeier A."/>
            <person name="Kalinowski J."/>
            <person name="Ruckert C."/>
        </authorList>
    </citation>
    <scope>NUCLEOTIDE SEQUENCE</scope>
    <source>
        <strain evidence="2">JCM 4834</strain>
    </source>
</reference>
<evidence type="ECO:0000313" key="2">
    <source>
        <dbReference type="EMBL" id="GGZ99469.1"/>
    </source>
</evidence>
<keyword evidence="1" id="KW-0732">Signal</keyword>
<evidence type="ECO:0008006" key="4">
    <source>
        <dbReference type="Google" id="ProtNLM"/>
    </source>
</evidence>
<protein>
    <recommendedName>
        <fullName evidence="4">Lactococcin 972 family bacteriocin</fullName>
    </recommendedName>
</protein>
<comment type="caution">
    <text evidence="2">The sequence shown here is derived from an EMBL/GenBank/DDBJ whole genome shotgun (WGS) entry which is preliminary data.</text>
</comment>
<feature type="signal peptide" evidence="1">
    <location>
        <begin position="1"/>
        <end position="27"/>
    </location>
</feature>
<dbReference type="AlphaFoldDB" id="A0A918RHK8"/>
<proteinExistence type="predicted"/>
<accession>A0A918RHK8</accession>
<organism evidence="2 3">
    <name type="scientific">Streptomyces subrutilus</name>
    <dbReference type="NCBI Taxonomy" id="36818"/>
    <lineage>
        <taxon>Bacteria</taxon>
        <taxon>Bacillati</taxon>
        <taxon>Actinomycetota</taxon>
        <taxon>Actinomycetes</taxon>
        <taxon>Kitasatosporales</taxon>
        <taxon>Streptomycetaceae</taxon>
        <taxon>Streptomyces</taxon>
    </lineage>
</organism>
<feature type="chain" id="PRO_5037434833" description="Lactococcin 972 family bacteriocin" evidence="1">
    <location>
        <begin position="28"/>
        <end position="116"/>
    </location>
</feature>
<dbReference type="EMBL" id="BMVX01000053">
    <property type="protein sequence ID" value="GGZ99469.1"/>
    <property type="molecule type" value="Genomic_DNA"/>
</dbReference>